<protein>
    <submittedName>
        <fullName evidence="1">Uncharacterized protein</fullName>
    </submittedName>
</protein>
<organism evidence="1 2">
    <name type="scientific">Pseudomonas fluorescens (strain SBW25)</name>
    <dbReference type="NCBI Taxonomy" id="216595"/>
    <lineage>
        <taxon>Bacteria</taxon>
        <taxon>Pseudomonadati</taxon>
        <taxon>Pseudomonadota</taxon>
        <taxon>Gammaproteobacteria</taxon>
        <taxon>Pseudomonadales</taxon>
        <taxon>Pseudomonadaceae</taxon>
        <taxon>Pseudomonas</taxon>
    </lineage>
</organism>
<dbReference type="EMBL" id="AM235768">
    <property type="protein sequence ID" value="CAM96347.2"/>
    <property type="molecule type" value="Genomic_DNA"/>
</dbReference>
<keyword evidence="1" id="KW-0614">Plasmid</keyword>
<sequence>MNSQLRKWILGMTLFSEYTQEELESESAVTLTLAELRALQLSSSGDVFAHGSQLSTNLESAASKLDMAMDRHRANLVAERMSISRRG</sequence>
<name>A4V736_PSEFS</name>
<geneLocation type="plasmid" evidence="1 2">
    <name>pQBR103</name>
</geneLocation>
<dbReference type="AlphaFoldDB" id="A4V736"/>
<evidence type="ECO:0000313" key="2">
    <source>
        <dbReference type="Proteomes" id="UP000002332"/>
    </source>
</evidence>
<evidence type="ECO:0000313" key="1">
    <source>
        <dbReference type="EMBL" id="CAM96347.2"/>
    </source>
</evidence>
<reference evidence="1 2" key="1">
    <citation type="journal article" date="2007" name="ISME J.">
        <title>Sequence-based analysis of pQBR103; a representative of a unique, transfer-proficient mega plasmid resident in the microbial community of sugar beet.</title>
        <authorList>
            <person name="Tett A."/>
            <person name="Spiers A.J."/>
            <person name="Crossman L.C."/>
            <person name="Ager D."/>
            <person name="Ciric L."/>
            <person name="Dow J.M."/>
            <person name="Fry J.C."/>
            <person name="Harris D."/>
            <person name="Lilley A."/>
            <person name="Oliver A."/>
            <person name="Parkhill J."/>
            <person name="Quail M.A."/>
            <person name="Rainey P.B."/>
            <person name="Saunders N.J."/>
            <person name="Seeger K."/>
            <person name="Snyder L.A.S."/>
            <person name="Squares R."/>
            <person name="Thomas C.M."/>
            <person name="Turner S.L."/>
            <person name="Zhang X.-X."/>
            <person name="Field D."/>
            <person name="Bailey M.J."/>
        </authorList>
    </citation>
    <scope>NUCLEOTIDE SEQUENCE [LARGE SCALE GENOMIC DNA]</scope>
    <source>
        <strain evidence="1 2">SBW25</strain>
    </source>
</reference>
<accession>A4V736</accession>
<dbReference type="Proteomes" id="UP000002332">
    <property type="component" value="Plasmid pQBR103"/>
</dbReference>
<gene>
    <name evidence="1" type="ordered locus">pQBR0315</name>
</gene>
<proteinExistence type="predicted"/>